<gene>
    <name evidence="1" type="ORF">PUN28_005000</name>
</gene>
<proteinExistence type="predicted"/>
<accession>A0AAW2GG77</accession>
<dbReference type="Proteomes" id="UP001430953">
    <property type="component" value="Unassembled WGS sequence"/>
</dbReference>
<dbReference type="AlphaFoldDB" id="A0AAW2GG77"/>
<organism evidence="1 2">
    <name type="scientific">Cardiocondyla obscurior</name>
    <dbReference type="NCBI Taxonomy" id="286306"/>
    <lineage>
        <taxon>Eukaryota</taxon>
        <taxon>Metazoa</taxon>
        <taxon>Ecdysozoa</taxon>
        <taxon>Arthropoda</taxon>
        <taxon>Hexapoda</taxon>
        <taxon>Insecta</taxon>
        <taxon>Pterygota</taxon>
        <taxon>Neoptera</taxon>
        <taxon>Endopterygota</taxon>
        <taxon>Hymenoptera</taxon>
        <taxon>Apocrita</taxon>
        <taxon>Aculeata</taxon>
        <taxon>Formicoidea</taxon>
        <taxon>Formicidae</taxon>
        <taxon>Myrmicinae</taxon>
        <taxon>Cardiocondyla</taxon>
    </lineage>
</organism>
<evidence type="ECO:0000313" key="2">
    <source>
        <dbReference type="Proteomes" id="UP001430953"/>
    </source>
</evidence>
<evidence type="ECO:0000313" key="1">
    <source>
        <dbReference type="EMBL" id="KAL0126296.1"/>
    </source>
</evidence>
<keyword evidence="2" id="KW-1185">Reference proteome</keyword>
<reference evidence="1 2" key="1">
    <citation type="submission" date="2023-03" db="EMBL/GenBank/DDBJ databases">
        <title>High recombination rates correlate with genetic variation in Cardiocondyla obscurior ants.</title>
        <authorList>
            <person name="Errbii M."/>
        </authorList>
    </citation>
    <scope>NUCLEOTIDE SEQUENCE [LARGE SCALE GENOMIC DNA]</scope>
    <source>
        <strain evidence="1">Alpha-2009</strain>
        <tissue evidence="1">Whole body</tissue>
    </source>
</reference>
<protein>
    <submittedName>
        <fullName evidence="1">Uncharacterized protein</fullName>
    </submittedName>
</protein>
<comment type="caution">
    <text evidence="1">The sequence shown here is derived from an EMBL/GenBank/DDBJ whole genome shotgun (WGS) entry which is preliminary data.</text>
</comment>
<sequence length="103" mass="11987">MRLFQVVSCAALVDSYFGRSAYPTKLLCIADSIDRERFIDGYTVPPIVTEKNRTEQATFLRTTKLCQKCIHGAPSRVHLPRHSRVVNYVNDQRYRSGYFREKE</sequence>
<dbReference type="EMBL" id="JADYXP020000004">
    <property type="protein sequence ID" value="KAL0126296.1"/>
    <property type="molecule type" value="Genomic_DNA"/>
</dbReference>
<name>A0AAW2GG77_9HYME</name>